<comment type="caution">
    <text evidence="2">The sequence shown here is derived from an EMBL/GenBank/DDBJ whole genome shotgun (WGS) entry which is preliminary data.</text>
</comment>
<evidence type="ECO:0000313" key="3">
    <source>
        <dbReference type="Proteomes" id="UP000244956"/>
    </source>
</evidence>
<sequence>MNTNFEVIAFDADDTLWMNEPYFRGMESDYCRLLSKYGTEEEISAELLKTVIKNLELYGYGVKGFVLSMIETAQKKSKGEVDQQVIAQILELGKSLLQKPVEILDGVHEVLQALSEERVKLIVATKGDLLDQERKLAKSGLEKYFHHVEVMSDKKEDNYRKLLAHLDIAPEDFLMVGNSLKSDIVPVLNIGAHAVYVPYHVTWTLEEVEKPDNLKNFEEISHLVELLDLLRE</sequence>
<dbReference type="PANTHER" id="PTHR43316">
    <property type="entry name" value="HYDROLASE, HALOACID DELAHOGENASE-RELATED"/>
    <property type="match status" value="1"/>
</dbReference>
<dbReference type="Proteomes" id="UP000244956">
    <property type="component" value="Unassembled WGS sequence"/>
</dbReference>
<keyword evidence="1 2" id="KW-0378">Hydrolase</keyword>
<dbReference type="PANTHER" id="PTHR43316:SF8">
    <property type="entry name" value="HAD FAMILY HYDROLASE"/>
    <property type="match status" value="1"/>
</dbReference>
<evidence type="ECO:0000313" key="2">
    <source>
        <dbReference type="EMBL" id="PWE01456.1"/>
    </source>
</evidence>
<reference evidence="2 3" key="1">
    <citation type="submission" date="2018-05" db="EMBL/GenBank/DDBJ databases">
        <title>Marinilabilia rubrum sp. nov., isolated from saltern sediment.</title>
        <authorList>
            <person name="Zhang R."/>
        </authorList>
    </citation>
    <scope>NUCLEOTIDE SEQUENCE [LARGE SCALE GENOMIC DNA]</scope>
    <source>
        <strain evidence="2 3">WTE16</strain>
    </source>
</reference>
<dbReference type="OrthoDB" id="6101375at2"/>
<dbReference type="SUPFAM" id="SSF56784">
    <property type="entry name" value="HAD-like"/>
    <property type="match status" value="1"/>
</dbReference>
<evidence type="ECO:0000256" key="1">
    <source>
        <dbReference type="ARBA" id="ARBA00022801"/>
    </source>
</evidence>
<dbReference type="InterPro" id="IPR051540">
    <property type="entry name" value="S-2-haloacid_dehalogenase"/>
</dbReference>
<dbReference type="Gene3D" id="3.40.50.1000">
    <property type="entry name" value="HAD superfamily/HAD-like"/>
    <property type="match status" value="1"/>
</dbReference>
<dbReference type="Pfam" id="PF00702">
    <property type="entry name" value="Hydrolase"/>
    <property type="match status" value="1"/>
</dbReference>
<gene>
    <name evidence="2" type="ORF">DDZ16_00930</name>
</gene>
<protein>
    <submittedName>
        <fullName evidence="2">HAD family hydrolase</fullName>
    </submittedName>
</protein>
<dbReference type="SFLD" id="SFLDS00003">
    <property type="entry name" value="Haloacid_Dehalogenase"/>
    <property type="match status" value="1"/>
</dbReference>
<accession>A0A2U2BEF5</accession>
<keyword evidence="3" id="KW-1185">Reference proteome</keyword>
<dbReference type="Gene3D" id="1.10.150.240">
    <property type="entry name" value="Putative phosphatase, domain 2"/>
    <property type="match status" value="1"/>
</dbReference>
<proteinExistence type="predicted"/>
<dbReference type="SFLD" id="SFLDG01129">
    <property type="entry name" value="C1.5:_HAD__Beta-PGM__Phosphata"/>
    <property type="match status" value="1"/>
</dbReference>
<dbReference type="AlphaFoldDB" id="A0A2U2BEF5"/>
<dbReference type="InterPro" id="IPR023198">
    <property type="entry name" value="PGP-like_dom2"/>
</dbReference>
<dbReference type="EMBL" id="QEWP01000001">
    <property type="protein sequence ID" value="PWE01456.1"/>
    <property type="molecule type" value="Genomic_DNA"/>
</dbReference>
<dbReference type="InterPro" id="IPR036412">
    <property type="entry name" value="HAD-like_sf"/>
</dbReference>
<dbReference type="GO" id="GO:0016787">
    <property type="term" value="F:hydrolase activity"/>
    <property type="evidence" value="ECO:0007669"/>
    <property type="project" value="UniProtKB-KW"/>
</dbReference>
<name>A0A2U2BEF5_9BACT</name>
<organism evidence="2 3">
    <name type="scientific">Marinilabilia rubra</name>
    <dbReference type="NCBI Taxonomy" id="2162893"/>
    <lineage>
        <taxon>Bacteria</taxon>
        <taxon>Pseudomonadati</taxon>
        <taxon>Bacteroidota</taxon>
        <taxon>Bacteroidia</taxon>
        <taxon>Marinilabiliales</taxon>
        <taxon>Marinilabiliaceae</taxon>
        <taxon>Marinilabilia</taxon>
    </lineage>
</organism>
<dbReference type="InterPro" id="IPR023214">
    <property type="entry name" value="HAD_sf"/>
</dbReference>